<keyword evidence="1" id="KW-0547">Nucleotide-binding</keyword>
<reference evidence="7" key="4">
    <citation type="journal article" date="2019" name="Int. J. Syst. Evol. Microbiol.">
        <title>The Global Catalogue of Microorganisms (GCM) 10K type strain sequencing project: providing services to taxonomists for standard genome sequencing and annotation.</title>
        <authorList>
            <consortium name="The Broad Institute Genomics Platform"/>
            <consortium name="The Broad Institute Genome Sequencing Center for Infectious Disease"/>
            <person name="Wu L."/>
            <person name="Ma J."/>
        </authorList>
    </citation>
    <scope>NUCLEOTIDE SEQUENCE [LARGE SCALE GENOMIC DNA]</scope>
    <source>
        <strain evidence="7">CGMCC 1.12707</strain>
    </source>
</reference>
<reference evidence="4" key="1">
    <citation type="journal article" date="2014" name="Int. J. Syst. Evol. Microbiol.">
        <title>Complete genome of a new Firmicutes species belonging to the dominant human colonic microbiota ('Ruminococcus bicirculans') reveals two chromosomes and a selective capacity to utilize plant glucans.</title>
        <authorList>
            <consortium name="NISC Comparative Sequencing Program"/>
            <person name="Wegmann U."/>
            <person name="Louis P."/>
            <person name="Goesmann A."/>
            <person name="Henrissat B."/>
            <person name="Duncan S.H."/>
            <person name="Flint H.J."/>
        </authorList>
    </citation>
    <scope>NUCLEOTIDE SEQUENCE</scope>
    <source>
        <strain evidence="4">CGMCC 1.12707</strain>
    </source>
</reference>
<reference evidence="6" key="3">
    <citation type="submission" date="2016-11" db="EMBL/GenBank/DDBJ databases">
        <authorList>
            <person name="Varghese N."/>
            <person name="Submissions S."/>
        </authorList>
    </citation>
    <scope>NUCLEOTIDE SEQUENCE [LARGE SCALE GENOMIC DNA]</scope>
    <source>
        <strain evidence="6">DSM 27989</strain>
    </source>
</reference>
<proteinExistence type="predicted"/>
<evidence type="ECO:0000313" key="4">
    <source>
        <dbReference type="EMBL" id="GGE97035.1"/>
    </source>
</evidence>
<protein>
    <submittedName>
        <fullName evidence="4">AMP-dependent synthetase</fullName>
    </submittedName>
    <submittedName>
        <fullName evidence="5">Long-chain acyl-CoA synthetase</fullName>
    </submittedName>
</protein>
<dbReference type="RefSeq" id="WP_072934008.1">
    <property type="nucleotide sequence ID" value="NZ_BMFL01000008.1"/>
</dbReference>
<dbReference type="EMBL" id="FRBH01000015">
    <property type="protein sequence ID" value="SHL70214.1"/>
    <property type="molecule type" value="Genomic_DNA"/>
</dbReference>
<dbReference type="PANTHER" id="PTHR43272:SF33">
    <property type="entry name" value="AMP-BINDING DOMAIN-CONTAINING PROTEIN-RELATED"/>
    <property type="match status" value="1"/>
</dbReference>
<keyword evidence="2" id="KW-0067">ATP-binding</keyword>
<dbReference type="Proteomes" id="UP000650994">
    <property type="component" value="Unassembled WGS sequence"/>
</dbReference>
<dbReference type="InterPro" id="IPR000873">
    <property type="entry name" value="AMP-dep_synth/lig_dom"/>
</dbReference>
<evidence type="ECO:0000313" key="6">
    <source>
        <dbReference type="Proteomes" id="UP000184120"/>
    </source>
</evidence>
<dbReference type="STRING" id="1434701.SAMN05443634_11521"/>
<reference evidence="4" key="5">
    <citation type="submission" date="2024-05" db="EMBL/GenBank/DDBJ databases">
        <authorList>
            <person name="Sun Q."/>
            <person name="Zhou Y."/>
        </authorList>
    </citation>
    <scope>NUCLEOTIDE SEQUENCE</scope>
    <source>
        <strain evidence="4">CGMCC 1.12707</strain>
    </source>
</reference>
<dbReference type="Pfam" id="PF00501">
    <property type="entry name" value="AMP-binding"/>
    <property type="match status" value="1"/>
</dbReference>
<dbReference type="Gene3D" id="3.40.50.12780">
    <property type="entry name" value="N-terminal domain of ligase-like"/>
    <property type="match status" value="1"/>
</dbReference>
<organism evidence="5 6">
    <name type="scientific">Chishuiella changwenlii</name>
    <dbReference type="NCBI Taxonomy" id="1434701"/>
    <lineage>
        <taxon>Bacteria</taxon>
        <taxon>Pseudomonadati</taxon>
        <taxon>Bacteroidota</taxon>
        <taxon>Flavobacteriia</taxon>
        <taxon>Flavobacteriales</taxon>
        <taxon>Weeksellaceae</taxon>
        <taxon>Chishuiella</taxon>
    </lineage>
</organism>
<feature type="domain" description="AMP-dependent synthetase/ligase" evidence="3">
    <location>
        <begin position="11"/>
        <end position="417"/>
    </location>
</feature>
<evidence type="ECO:0000256" key="2">
    <source>
        <dbReference type="ARBA" id="ARBA00022840"/>
    </source>
</evidence>
<evidence type="ECO:0000313" key="5">
    <source>
        <dbReference type="EMBL" id="SHL70214.1"/>
    </source>
</evidence>
<dbReference type="GO" id="GO:0016020">
    <property type="term" value="C:membrane"/>
    <property type="evidence" value="ECO:0007669"/>
    <property type="project" value="TreeGrafter"/>
</dbReference>
<evidence type="ECO:0000256" key="1">
    <source>
        <dbReference type="ARBA" id="ARBA00022741"/>
    </source>
</evidence>
<reference evidence="5" key="2">
    <citation type="submission" date="2016-11" db="EMBL/GenBank/DDBJ databases">
        <authorList>
            <person name="Jaros S."/>
            <person name="Januszkiewicz K."/>
            <person name="Wedrychowicz H."/>
        </authorList>
    </citation>
    <scope>NUCLEOTIDE SEQUENCE [LARGE SCALE GENOMIC DNA]</scope>
    <source>
        <strain evidence="5">DSM 27989</strain>
    </source>
</reference>
<dbReference type="PROSITE" id="PS00455">
    <property type="entry name" value="AMP_BINDING"/>
    <property type="match status" value="1"/>
</dbReference>
<accession>A0A1M7CSI3</accession>
<name>A0A1M7CSI3_9FLAO</name>
<evidence type="ECO:0000259" key="3">
    <source>
        <dbReference type="Pfam" id="PF00501"/>
    </source>
</evidence>
<dbReference type="Pfam" id="PF23562">
    <property type="entry name" value="AMP-binding_C_3"/>
    <property type="match status" value="1"/>
</dbReference>
<dbReference type="GO" id="GO:0004467">
    <property type="term" value="F:long-chain fatty acid-CoA ligase activity"/>
    <property type="evidence" value="ECO:0007669"/>
    <property type="project" value="TreeGrafter"/>
</dbReference>
<dbReference type="InterPro" id="IPR042099">
    <property type="entry name" value="ANL_N_sf"/>
</dbReference>
<dbReference type="PANTHER" id="PTHR43272">
    <property type="entry name" value="LONG-CHAIN-FATTY-ACID--COA LIGASE"/>
    <property type="match status" value="1"/>
</dbReference>
<dbReference type="CDD" id="cd05907">
    <property type="entry name" value="VL_LC_FACS_like"/>
    <property type="match status" value="1"/>
</dbReference>
<dbReference type="SUPFAM" id="SSF56801">
    <property type="entry name" value="Acetyl-CoA synthetase-like"/>
    <property type="match status" value="1"/>
</dbReference>
<sequence>MEIKRLFDFLQNQFENNPREDSLVTKVNGVWVKTSTQEYYGKANAFSRGLLQLGIKPEDKIAIVTSNNRTEWNICDIGIQQVGAISVPLYPTLSESDFEFILNDAECKFIFVSDKELYHTVNSVKSKVPSLVGIYSFEEIPGVPNYNEIKDLGEDISTQHEVDSIKKLVKPSDIATIIYTSGTTGRPKGVLLTHENIVSDVIMSKERVPEVLANGIALSFLPINHVFERMLIYLYQYMGIGIWYAESIDKLGENMKEVKPHVMTVVPRLVEKVYDKIYNTGASAGGLKTKIFMWALNLVEDYNPYESKGFLFDIQHSVAKKLVFSKWKEGVGGNLVCMVSGSAPLAPRLNHIFWGAGIPILEGYGLTETSPVISVNAMKKGMFGIGTVGAPLNGVEVKIAEDGEILVKGPNITQGYYNDPEKTAEAFTPDGYFRTGDIGVIEKGLLKITDRKKEMFKTSGGKYIAPQIIENKFKQSRFIEQIMVVGEGEKMPCVIIQPNFQTLKDYLKIKNIAVPLTNEELIENSAIVDLIQREIEKMNQGLGHWEQIKKFELTPEEWTIDEGLLTPTLKLKRKNVLAKYQDLYKKLYNKA</sequence>
<dbReference type="AlphaFoldDB" id="A0A1M7CSI3"/>
<dbReference type="Proteomes" id="UP000184120">
    <property type="component" value="Unassembled WGS sequence"/>
</dbReference>
<dbReference type="EMBL" id="BMFL01000008">
    <property type="protein sequence ID" value="GGE97035.1"/>
    <property type="molecule type" value="Genomic_DNA"/>
</dbReference>
<keyword evidence="7" id="KW-1185">Reference proteome</keyword>
<dbReference type="InterPro" id="IPR020845">
    <property type="entry name" value="AMP-binding_CS"/>
</dbReference>
<evidence type="ECO:0000313" key="7">
    <source>
        <dbReference type="Proteomes" id="UP000650994"/>
    </source>
</evidence>
<dbReference type="GO" id="GO:0005524">
    <property type="term" value="F:ATP binding"/>
    <property type="evidence" value="ECO:0007669"/>
    <property type="project" value="UniProtKB-KW"/>
</dbReference>
<dbReference type="OrthoDB" id="9803968at2"/>
<gene>
    <name evidence="4" type="primary">fadD</name>
    <name evidence="4" type="ORF">GCM10010984_13160</name>
    <name evidence="5" type="ORF">SAMN05443634_11521</name>
</gene>